<evidence type="ECO:0008006" key="9">
    <source>
        <dbReference type="Google" id="ProtNLM"/>
    </source>
</evidence>
<evidence type="ECO:0000256" key="1">
    <source>
        <dbReference type="ARBA" id="ARBA00022553"/>
    </source>
</evidence>
<evidence type="ECO:0000313" key="7">
    <source>
        <dbReference type="EMBL" id="AFZ14009.1"/>
    </source>
</evidence>
<sequence length="114" mass="13047">MRLEVQKYLFDIQEACQLITEFTAGKTFDDYKNNAMLRSAVERQFEIIGEALNQMLKLEPSLTSVITDSRRIVDFRNLLIHGYAKVSNEVVWGIVESNLPIIAQQVNQLLANSE</sequence>
<keyword evidence="1" id="KW-0597">Phosphoprotein</keyword>
<keyword evidence="3" id="KW-0540">Nuclease</keyword>
<dbReference type="GO" id="GO:0004540">
    <property type="term" value="F:RNA nuclease activity"/>
    <property type="evidence" value="ECO:0007669"/>
    <property type="project" value="InterPro"/>
</dbReference>
<evidence type="ECO:0000256" key="5">
    <source>
        <dbReference type="ARBA" id="ARBA00022801"/>
    </source>
</evidence>
<dbReference type="OrthoDB" id="9810538at2"/>
<gene>
    <name evidence="7" type="ORF">Cri9333_3171</name>
</gene>
<evidence type="ECO:0000256" key="3">
    <source>
        <dbReference type="ARBA" id="ARBA00022722"/>
    </source>
</evidence>
<dbReference type="Gene3D" id="1.20.120.580">
    <property type="entry name" value="bsu32300-like"/>
    <property type="match status" value="1"/>
</dbReference>
<dbReference type="KEGG" id="cep:Cri9333_3171"/>
<dbReference type="RefSeq" id="WP_015204116.1">
    <property type="nucleotide sequence ID" value="NC_019753.1"/>
</dbReference>
<dbReference type="PANTHER" id="PTHR34139:SF1">
    <property type="entry name" value="RNASE MJ1380-RELATED"/>
    <property type="match status" value="1"/>
</dbReference>
<dbReference type="Proteomes" id="UP000010472">
    <property type="component" value="Chromosome"/>
</dbReference>
<dbReference type="InterPro" id="IPR037038">
    <property type="entry name" value="HepT-like_sf"/>
</dbReference>
<keyword evidence="2" id="KW-1277">Toxin-antitoxin system</keyword>
<keyword evidence="4" id="KW-0547">Nucleotide-binding</keyword>
<evidence type="ECO:0000313" key="8">
    <source>
        <dbReference type="Proteomes" id="UP000010472"/>
    </source>
</evidence>
<dbReference type="AlphaFoldDB" id="K9W2H1"/>
<dbReference type="STRING" id="1173022.Cri9333_3171"/>
<comment type="similarity">
    <text evidence="6">Belongs to the HepT RNase toxin family.</text>
</comment>
<keyword evidence="5" id="KW-0378">Hydrolase</keyword>
<dbReference type="eggNOG" id="COG2361">
    <property type="taxonomic scope" value="Bacteria"/>
</dbReference>
<evidence type="ECO:0000256" key="4">
    <source>
        <dbReference type="ARBA" id="ARBA00022741"/>
    </source>
</evidence>
<reference evidence="7 8" key="1">
    <citation type="submission" date="2012-06" db="EMBL/GenBank/DDBJ databases">
        <title>Finished chromosome of genome of Crinalium epipsammum PCC 9333.</title>
        <authorList>
            <consortium name="US DOE Joint Genome Institute"/>
            <person name="Gugger M."/>
            <person name="Coursin T."/>
            <person name="Rippka R."/>
            <person name="Tandeau De Marsac N."/>
            <person name="Huntemann M."/>
            <person name="Wei C.-L."/>
            <person name="Han J."/>
            <person name="Detter J.C."/>
            <person name="Han C."/>
            <person name="Tapia R."/>
            <person name="Davenport K."/>
            <person name="Daligault H."/>
            <person name="Erkkila T."/>
            <person name="Gu W."/>
            <person name="Munk A.C.C."/>
            <person name="Teshima H."/>
            <person name="Xu Y."/>
            <person name="Chain P."/>
            <person name="Chen A."/>
            <person name="Krypides N."/>
            <person name="Mavromatis K."/>
            <person name="Markowitz V."/>
            <person name="Szeto E."/>
            <person name="Ivanova N."/>
            <person name="Mikhailova N."/>
            <person name="Ovchinnikova G."/>
            <person name="Pagani I."/>
            <person name="Pati A."/>
            <person name="Goodwin L."/>
            <person name="Peters L."/>
            <person name="Pitluck S."/>
            <person name="Woyke T."/>
            <person name="Kerfeld C."/>
        </authorList>
    </citation>
    <scope>NUCLEOTIDE SEQUENCE [LARGE SCALE GENOMIC DNA]</scope>
    <source>
        <strain evidence="7 8">PCC 9333</strain>
    </source>
</reference>
<keyword evidence="8" id="KW-1185">Reference proteome</keyword>
<dbReference type="GO" id="GO:0110001">
    <property type="term" value="C:toxin-antitoxin complex"/>
    <property type="evidence" value="ECO:0007669"/>
    <property type="project" value="InterPro"/>
</dbReference>
<protein>
    <recommendedName>
        <fullName evidence="9">DUF86 domain-containing protein</fullName>
    </recommendedName>
</protein>
<dbReference type="HOGENOM" id="CLU_142825_3_2_3"/>
<evidence type="ECO:0000256" key="2">
    <source>
        <dbReference type="ARBA" id="ARBA00022649"/>
    </source>
</evidence>
<organism evidence="7 8">
    <name type="scientific">Crinalium epipsammum PCC 9333</name>
    <dbReference type="NCBI Taxonomy" id="1173022"/>
    <lineage>
        <taxon>Bacteria</taxon>
        <taxon>Bacillati</taxon>
        <taxon>Cyanobacteriota</taxon>
        <taxon>Cyanophyceae</taxon>
        <taxon>Gomontiellales</taxon>
        <taxon>Gomontiellaceae</taxon>
        <taxon>Crinalium</taxon>
    </lineage>
</organism>
<evidence type="ECO:0000256" key="6">
    <source>
        <dbReference type="ARBA" id="ARBA00024207"/>
    </source>
</evidence>
<dbReference type="PATRIC" id="fig|1173022.3.peg.3428"/>
<dbReference type="InterPro" id="IPR051813">
    <property type="entry name" value="HepT_RNase_toxin"/>
</dbReference>
<name>K9W2H1_9CYAN</name>
<dbReference type="EMBL" id="CP003620">
    <property type="protein sequence ID" value="AFZ14009.1"/>
    <property type="molecule type" value="Genomic_DNA"/>
</dbReference>
<dbReference type="Pfam" id="PF01934">
    <property type="entry name" value="HepT-like"/>
    <property type="match status" value="1"/>
</dbReference>
<accession>K9W2H1</accession>
<proteinExistence type="inferred from homology"/>
<dbReference type="InterPro" id="IPR008201">
    <property type="entry name" value="HepT-like"/>
</dbReference>
<dbReference type="PANTHER" id="PTHR34139">
    <property type="entry name" value="UPF0331 PROTEIN MJ0127"/>
    <property type="match status" value="1"/>
</dbReference>
<dbReference type="GO" id="GO:0000166">
    <property type="term" value="F:nucleotide binding"/>
    <property type="evidence" value="ECO:0007669"/>
    <property type="project" value="UniProtKB-KW"/>
</dbReference>
<dbReference type="GO" id="GO:0016787">
    <property type="term" value="F:hydrolase activity"/>
    <property type="evidence" value="ECO:0007669"/>
    <property type="project" value="UniProtKB-KW"/>
</dbReference>